<name>X1P4U0_9ZZZZ</name>
<dbReference type="AlphaFoldDB" id="X1P4U0"/>
<evidence type="ECO:0000313" key="1">
    <source>
        <dbReference type="EMBL" id="GAI51342.1"/>
    </source>
</evidence>
<accession>X1P4U0</accession>
<gene>
    <name evidence="1" type="ORF">S06H3_62796</name>
</gene>
<reference evidence="1" key="1">
    <citation type="journal article" date="2014" name="Front. Microbiol.">
        <title>High frequency of phylogenetically diverse reductive dehalogenase-homologous genes in deep subseafloor sedimentary metagenomes.</title>
        <authorList>
            <person name="Kawai M."/>
            <person name="Futagami T."/>
            <person name="Toyoda A."/>
            <person name="Takaki Y."/>
            <person name="Nishi S."/>
            <person name="Hori S."/>
            <person name="Arai W."/>
            <person name="Tsubouchi T."/>
            <person name="Morono Y."/>
            <person name="Uchiyama I."/>
            <person name="Ito T."/>
            <person name="Fujiyama A."/>
            <person name="Inagaki F."/>
            <person name="Takami H."/>
        </authorList>
    </citation>
    <scope>NUCLEOTIDE SEQUENCE</scope>
    <source>
        <strain evidence="1">Expedition CK06-06</strain>
    </source>
</reference>
<dbReference type="EMBL" id="BARV01041502">
    <property type="protein sequence ID" value="GAI51342.1"/>
    <property type="molecule type" value="Genomic_DNA"/>
</dbReference>
<comment type="caution">
    <text evidence="1">The sequence shown here is derived from an EMBL/GenBank/DDBJ whole genome shotgun (WGS) entry which is preliminary data.</text>
</comment>
<protein>
    <submittedName>
        <fullName evidence="1">Uncharacterized protein</fullName>
    </submittedName>
</protein>
<proteinExistence type="predicted"/>
<sequence length="59" mass="6655">MSMYTEYTEKPECFVSGCEYNQGGICTEPDRPKKIGCALTRLGWLPTKVKDKLNPSPEI</sequence>
<organism evidence="1">
    <name type="scientific">marine sediment metagenome</name>
    <dbReference type="NCBI Taxonomy" id="412755"/>
    <lineage>
        <taxon>unclassified sequences</taxon>
        <taxon>metagenomes</taxon>
        <taxon>ecological metagenomes</taxon>
    </lineage>
</organism>